<dbReference type="SMART" id="SM00895">
    <property type="entry name" value="FCD"/>
    <property type="match status" value="1"/>
</dbReference>
<sequence length="138" mass="15802">MVQVFVFRLAVEPIIARMASGKRTEEDLARIEECLARNEVAIKEKDLISIISSELEFDTILTAAVGNEFLSDSISTIHRYMHRFLTLSTTTYADALGSIEEHRMIFDAIREKDGKEAEKRTLYHIRQVAGRLNYKLPI</sequence>
<dbReference type="EMBL" id="FLUQ01000005">
    <property type="protein sequence ID" value="SBW09912.1"/>
    <property type="molecule type" value="Genomic_DNA"/>
</dbReference>
<dbReference type="SUPFAM" id="SSF48008">
    <property type="entry name" value="GntR ligand-binding domain-like"/>
    <property type="match status" value="1"/>
</dbReference>
<dbReference type="GO" id="GO:0003677">
    <property type="term" value="F:DNA binding"/>
    <property type="evidence" value="ECO:0007669"/>
    <property type="project" value="UniProtKB-KW"/>
</dbReference>
<organism evidence="5">
    <name type="scientific">uncultured delta proteobacterium</name>
    <dbReference type="NCBI Taxonomy" id="34034"/>
    <lineage>
        <taxon>Bacteria</taxon>
        <taxon>Deltaproteobacteria</taxon>
        <taxon>environmental samples</taxon>
    </lineage>
</organism>
<evidence type="ECO:0000256" key="1">
    <source>
        <dbReference type="ARBA" id="ARBA00023015"/>
    </source>
</evidence>
<feature type="domain" description="GntR C-terminal" evidence="4">
    <location>
        <begin position="3"/>
        <end position="127"/>
    </location>
</feature>
<keyword evidence="1" id="KW-0805">Transcription regulation</keyword>
<evidence type="ECO:0000259" key="4">
    <source>
        <dbReference type="SMART" id="SM00895"/>
    </source>
</evidence>
<evidence type="ECO:0000256" key="2">
    <source>
        <dbReference type="ARBA" id="ARBA00023125"/>
    </source>
</evidence>
<proteinExistence type="predicted"/>
<dbReference type="Pfam" id="PF07729">
    <property type="entry name" value="FCD"/>
    <property type="match status" value="1"/>
</dbReference>
<dbReference type="PANTHER" id="PTHR43537:SF5">
    <property type="entry name" value="UXU OPERON TRANSCRIPTIONAL REGULATOR"/>
    <property type="match status" value="1"/>
</dbReference>
<gene>
    <name evidence="5" type="ORF">KL86DPRO_50316</name>
</gene>
<protein>
    <recommendedName>
        <fullName evidence="4">GntR C-terminal domain-containing protein</fullName>
    </recommendedName>
</protein>
<dbReference type="InterPro" id="IPR008920">
    <property type="entry name" value="TF_FadR/GntR_C"/>
</dbReference>
<accession>A0A212KE44</accession>
<dbReference type="InterPro" id="IPR011711">
    <property type="entry name" value="GntR_C"/>
</dbReference>
<evidence type="ECO:0000313" key="5">
    <source>
        <dbReference type="EMBL" id="SBW09912.1"/>
    </source>
</evidence>
<keyword evidence="3" id="KW-0804">Transcription</keyword>
<keyword evidence="2" id="KW-0238">DNA-binding</keyword>
<evidence type="ECO:0000256" key="3">
    <source>
        <dbReference type="ARBA" id="ARBA00023163"/>
    </source>
</evidence>
<dbReference type="AlphaFoldDB" id="A0A212KE44"/>
<reference evidence="5" key="1">
    <citation type="submission" date="2016-04" db="EMBL/GenBank/DDBJ databases">
        <authorList>
            <person name="Evans L.H."/>
            <person name="Alamgir A."/>
            <person name="Owens N."/>
            <person name="Weber N.D."/>
            <person name="Virtaneva K."/>
            <person name="Barbian K."/>
            <person name="Babar A."/>
            <person name="Rosenke K."/>
        </authorList>
    </citation>
    <scope>NUCLEOTIDE SEQUENCE</scope>
    <source>
        <strain evidence="5">86</strain>
    </source>
</reference>
<dbReference type="Gene3D" id="1.20.120.530">
    <property type="entry name" value="GntR ligand-binding domain-like"/>
    <property type="match status" value="1"/>
</dbReference>
<name>A0A212KE44_9DELT</name>
<dbReference type="PANTHER" id="PTHR43537">
    <property type="entry name" value="TRANSCRIPTIONAL REGULATOR, GNTR FAMILY"/>
    <property type="match status" value="1"/>
</dbReference>